<dbReference type="InParanoid" id="E0W0D4"/>
<evidence type="ECO:0000259" key="9">
    <source>
        <dbReference type="Pfam" id="PF20718"/>
    </source>
</evidence>
<dbReference type="EMBL" id="AAZO01006691">
    <property type="status" value="NOT_ANNOTATED_CDS"/>
    <property type="molecule type" value="Genomic_DNA"/>
</dbReference>
<evidence type="ECO:0000256" key="8">
    <source>
        <dbReference type="ARBA" id="ARBA00023242"/>
    </source>
</evidence>
<evidence type="ECO:0000256" key="7">
    <source>
        <dbReference type="ARBA" id="ARBA00023163"/>
    </source>
</evidence>
<name>E0W0D4_PEDHC</name>
<dbReference type="KEGG" id="phu:Phum_PHUM550200"/>
<dbReference type="CTD" id="8234609"/>
<sequence>MFQLWQHQSQFRATSQILCVTTSKLSVTSTVPPPSYIIVALTDGTIHCLFRESLKQVSTTNINNAYRNEDSTMAKHQKLSVKLSRMDISWLGNVLVCTDTHGQLYLYRLTPISEHGKFFSRHFFFRGPITVPYACTLLEYCLVTGLDWWDLLVSIRSSMLEAIVEKFTESFNRQNGASKQFYNVQFLCIKTSLYRIAANGQSRVADLTSLLMLYSIATAFKTLLRPSDMSNHDKGPAESLAAVLNDPVTDVDKVLLHLEAKEFTVEPSTLQSLQQLIQWIADLTLNLLARLPEQRTTSNKNSGYTLTRDYQALSTLRELLVIIRIWGLLCQSCLPVFVGSVENFDVLPLLFRLLSRLIQTSESDESLLDECCSLPNQVSIPQMNFCNTTVQVLSPALFTQSLPMQLYYGVEPDFLEYVPDKIHAENGYQPELMVDSFRHVFLGKHPLLIKQCSRCGSKAQVTSSSRRTAAIVAWDHRWSRSCRCSGHWRIRNFNRSHTT</sequence>
<dbReference type="EMBL" id="DS235858">
    <property type="protein sequence ID" value="EEB19090.1"/>
    <property type="molecule type" value="Genomic_DNA"/>
</dbReference>
<evidence type="ECO:0000256" key="3">
    <source>
        <dbReference type="ARBA" id="ARBA00022574"/>
    </source>
</evidence>
<proteinExistence type="inferred from homology"/>
<dbReference type="eggNOG" id="ENOG502QQ3H">
    <property type="taxonomic scope" value="Eukaryota"/>
</dbReference>
<comment type="subcellular location">
    <subcellularLocation>
        <location evidence="1">Nucleus</location>
    </subcellularLocation>
</comment>
<feature type="domain" description="Mediator of RNA polymerase II transcription subunit 16 central helical bridge" evidence="9">
    <location>
        <begin position="137"/>
        <end position="326"/>
    </location>
</feature>
<evidence type="ECO:0000259" key="10">
    <source>
        <dbReference type="Pfam" id="PF20719"/>
    </source>
</evidence>
<comment type="similarity">
    <text evidence="2">Belongs to the Mediator complex subunit 16 family.</text>
</comment>
<keyword evidence="13" id="KW-1185">Reference proteome</keyword>
<dbReference type="InterPro" id="IPR048616">
    <property type="entry name" value="MED16_bridge"/>
</dbReference>
<reference evidence="11" key="2">
    <citation type="submission" date="2007-04" db="EMBL/GenBank/DDBJ databases">
        <title>The genome of the human body louse.</title>
        <authorList>
            <consortium name="The Human Body Louse Genome Consortium"/>
            <person name="Kirkness E."/>
            <person name="Walenz B."/>
            <person name="Hass B."/>
            <person name="Bruggner R."/>
            <person name="Strausberg R."/>
        </authorList>
    </citation>
    <scope>NUCLEOTIDE SEQUENCE</scope>
    <source>
        <strain evidence="11">USDA</strain>
    </source>
</reference>
<protein>
    <submittedName>
        <fullName evidence="11 12">Thyroid hormone receptor-associated protein complex 95 kDa component, putative</fullName>
    </submittedName>
</protein>
<dbReference type="EnsemblMetazoa" id="PHUM550200-RA">
    <property type="protein sequence ID" value="PHUM550200-PA"/>
    <property type="gene ID" value="PHUM550200"/>
</dbReference>
<evidence type="ECO:0000256" key="1">
    <source>
        <dbReference type="ARBA" id="ARBA00004123"/>
    </source>
</evidence>
<dbReference type="InterPro" id="IPR048338">
    <property type="entry name" value="Mediator_Med16"/>
</dbReference>
<dbReference type="HOGENOM" id="CLU_018773_0_0_1"/>
<organism>
    <name type="scientific">Pediculus humanus subsp. corporis</name>
    <name type="common">Body louse</name>
    <dbReference type="NCBI Taxonomy" id="121224"/>
    <lineage>
        <taxon>Eukaryota</taxon>
        <taxon>Metazoa</taxon>
        <taxon>Ecdysozoa</taxon>
        <taxon>Arthropoda</taxon>
        <taxon>Hexapoda</taxon>
        <taxon>Insecta</taxon>
        <taxon>Pterygota</taxon>
        <taxon>Neoptera</taxon>
        <taxon>Paraneoptera</taxon>
        <taxon>Psocodea</taxon>
        <taxon>Troctomorpha</taxon>
        <taxon>Phthiraptera</taxon>
        <taxon>Anoplura</taxon>
        <taxon>Pediculidae</taxon>
        <taxon>Pediculus</taxon>
    </lineage>
</organism>
<reference evidence="11" key="1">
    <citation type="submission" date="2007-04" db="EMBL/GenBank/DDBJ databases">
        <title>Annotation of Pediculus humanus corporis strain USDA.</title>
        <authorList>
            <person name="Kirkness E."/>
            <person name="Hannick L."/>
            <person name="Hass B."/>
            <person name="Bruggner R."/>
            <person name="Lawson D."/>
            <person name="Bidwell S."/>
            <person name="Joardar V."/>
            <person name="Caler E."/>
            <person name="Walenz B."/>
            <person name="Inman J."/>
            <person name="Schobel S."/>
            <person name="Galinsky K."/>
            <person name="Amedeo P."/>
            <person name="Strausberg R."/>
        </authorList>
    </citation>
    <scope>NUCLEOTIDE SEQUENCE</scope>
    <source>
        <strain evidence="11">USDA</strain>
    </source>
</reference>
<dbReference type="PANTHER" id="PTHR13224:SF6">
    <property type="entry name" value="MEDIATOR OF RNA POLYMERASE II TRANSCRIPTION SUBUNIT 16"/>
    <property type="match status" value="1"/>
</dbReference>
<accession>E0W0D4</accession>
<dbReference type="FunCoup" id="E0W0D4">
    <property type="interactions" value="997"/>
</dbReference>
<keyword evidence="3" id="KW-0853">WD repeat</keyword>
<evidence type="ECO:0000256" key="5">
    <source>
        <dbReference type="ARBA" id="ARBA00023015"/>
    </source>
</evidence>
<dbReference type="GeneID" id="8234609"/>
<dbReference type="InterPro" id="IPR048339">
    <property type="entry name" value="Mediator_Med16_C"/>
</dbReference>
<evidence type="ECO:0000313" key="12">
    <source>
        <dbReference type="EnsemblMetazoa" id="PHUM550200-PA"/>
    </source>
</evidence>
<dbReference type="GO" id="GO:0016592">
    <property type="term" value="C:mediator complex"/>
    <property type="evidence" value="ECO:0007669"/>
    <property type="project" value="TreeGrafter"/>
</dbReference>
<keyword evidence="4" id="KW-0677">Repeat</keyword>
<evidence type="ECO:0000313" key="13">
    <source>
        <dbReference type="Proteomes" id="UP000009046"/>
    </source>
</evidence>
<keyword evidence="11" id="KW-0675">Receptor</keyword>
<dbReference type="RefSeq" id="XP_002431828.1">
    <property type="nucleotide sequence ID" value="XM_002431783.1"/>
</dbReference>
<dbReference type="AlphaFoldDB" id="E0W0D4"/>
<dbReference type="OrthoDB" id="10018574at2759"/>
<dbReference type="Proteomes" id="UP000009046">
    <property type="component" value="Unassembled WGS sequence"/>
</dbReference>
<dbReference type="GO" id="GO:0045893">
    <property type="term" value="P:positive regulation of DNA-templated transcription"/>
    <property type="evidence" value="ECO:0007669"/>
    <property type="project" value="TreeGrafter"/>
</dbReference>
<evidence type="ECO:0000256" key="4">
    <source>
        <dbReference type="ARBA" id="ARBA00022737"/>
    </source>
</evidence>
<dbReference type="VEuPathDB" id="VectorBase:PHUM550200"/>
<evidence type="ECO:0000313" key="11">
    <source>
        <dbReference type="EMBL" id="EEB19090.1"/>
    </source>
</evidence>
<reference evidence="12" key="3">
    <citation type="submission" date="2020-05" db="UniProtKB">
        <authorList>
            <consortium name="EnsemblMetazoa"/>
        </authorList>
    </citation>
    <scope>IDENTIFICATION</scope>
    <source>
        <strain evidence="12">USDA</strain>
    </source>
</reference>
<evidence type="ECO:0000256" key="2">
    <source>
        <dbReference type="ARBA" id="ARBA00006543"/>
    </source>
</evidence>
<dbReference type="OMA" id="EIWQPKE"/>
<evidence type="ECO:0000256" key="6">
    <source>
        <dbReference type="ARBA" id="ARBA00023159"/>
    </source>
</evidence>
<keyword evidence="7" id="KW-0804">Transcription</keyword>
<dbReference type="Pfam" id="PF20719">
    <property type="entry name" value="Med16_C"/>
    <property type="match status" value="1"/>
</dbReference>
<keyword evidence="6" id="KW-0010">Activator</keyword>
<dbReference type="Pfam" id="PF20718">
    <property type="entry name" value="Med16_bridge"/>
    <property type="match status" value="1"/>
</dbReference>
<gene>
    <name evidence="12" type="primary">8234609</name>
    <name evidence="11" type="ORF">Phum_PHUM550200</name>
</gene>
<dbReference type="STRING" id="121224.E0W0D4"/>
<keyword evidence="5" id="KW-0805">Transcription regulation</keyword>
<keyword evidence="8" id="KW-0539">Nucleus</keyword>
<feature type="domain" description="Mediator complex subunit 16 C-terminal" evidence="10">
    <location>
        <begin position="430"/>
        <end position="489"/>
    </location>
</feature>
<dbReference type="PANTHER" id="PTHR13224">
    <property type="entry name" value="THYROID HORMONE RECEPTOR-ASSOCIATED PROTEIN-RELATED"/>
    <property type="match status" value="1"/>
</dbReference>